<proteinExistence type="predicted"/>
<comment type="caution">
    <text evidence="2">The sequence shown here is derived from an EMBL/GenBank/DDBJ whole genome shotgun (WGS) entry which is preliminary data.</text>
</comment>
<accession>A0A318KAN4</accession>
<dbReference type="RefSeq" id="WP_051187708.1">
    <property type="nucleotide sequence ID" value="NZ_QJKF01000026.1"/>
</dbReference>
<dbReference type="AlphaFoldDB" id="A0A318KAN4"/>
<sequence>MSARLRRPVIGGIAGGVGTTTVAHLLDGIDLGVIEANGTQSVDVLVTRATAVAVSWAICTAQKMPARPVLVVVAGSDGRWPAVVERRLKMAAANLATPVLRLPWFTPLPASDNPWDLLATGVFDADRKTYRWAEPARRFRDELVHAVITAIERETSRAAVDSDPEPADDDRDRPVMRVC</sequence>
<evidence type="ECO:0000313" key="2">
    <source>
        <dbReference type="EMBL" id="PXX53895.1"/>
    </source>
</evidence>
<gene>
    <name evidence="2" type="ORF">DFR70_12616</name>
</gene>
<organism evidence="2 3">
    <name type="scientific">Nocardia tenerifensis</name>
    <dbReference type="NCBI Taxonomy" id="228006"/>
    <lineage>
        <taxon>Bacteria</taxon>
        <taxon>Bacillati</taxon>
        <taxon>Actinomycetota</taxon>
        <taxon>Actinomycetes</taxon>
        <taxon>Mycobacteriales</taxon>
        <taxon>Nocardiaceae</taxon>
        <taxon>Nocardia</taxon>
    </lineage>
</organism>
<dbReference type="Proteomes" id="UP000247569">
    <property type="component" value="Unassembled WGS sequence"/>
</dbReference>
<evidence type="ECO:0000256" key="1">
    <source>
        <dbReference type="SAM" id="MobiDB-lite"/>
    </source>
</evidence>
<protein>
    <submittedName>
        <fullName evidence="2">Uncharacterized protein</fullName>
    </submittedName>
</protein>
<dbReference type="EMBL" id="QJKF01000026">
    <property type="protein sequence ID" value="PXX53895.1"/>
    <property type="molecule type" value="Genomic_DNA"/>
</dbReference>
<feature type="region of interest" description="Disordered" evidence="1">
    <location>
        <begin position="155"/>
        <end position="179"/>
    </location>
</feature>
<keyword evidence="3" id="KW-1185">Reference proteome</keyword>
<name>A0A318KAN4_9NOCA</name>
<reference evidence="2 3" key="1">
    <citation type="submission" date="2018-05" db="EMBL/GenBank/DDBJ databases">
        <title>Genomic Encyclopedia of Type Strains, Phase IV (KMG-IV): sequencing the most valuable type-strain genomes for metagenomic binning, comparative biology and taxonomic classification.</title>
        <authorList>
            <person name="Goeker M."/>
        </authorList>
    </citation>
    <scope>NUCLEOTIDE SEQUENCE [LARGE SCALE GENOMIC DNA]</scope>
    <source>
        <strain evidence="2 3">DSM 44704</strain>
    </source>
</reference>
<feature type="compositionally biased region" description="Basic and acidic residues" evidence="1">
    <location>
        <begin position="170"/>
        <end position="179"/>
    </location>
</feature>
<dbReference type="OrthoDB" id="4568691at2"/>
<evidence type="ECO:0000313" key="3">
    <source>
        <dbReference type="Proteomes" id="UP000247569"/>
    </source>
</evidence>